<protein>
    <submittedName>
        <fullName evidence="1">Uncharacterized protein</fullName>
    </submittedName>
</protein>
<evidence type="ECO:0000313" key="1">
    <source>
        <dbReference type="EMBL" id="GEA27299.1"/>
    </source>
</evidence>
<accession>A0A5J4F8L4</accession>
<reference evidence="1 2" key="1">
    <citation type="journal article" date="2019" name="FEMS Microbiol. Lett.">
        <title>A novel salt-tolerant genotype illuminates the sucrose gene evolution in freshwater bloom-forming cyanobacterium Microcystis aeruginosa.</title>
        <authorList>
            <person name="Tanabe Y."/>
            <person name="Yamaguchi H."/>
            <person name="Sano T."/>
            <person name="Kawachi M."/>
        </authorList>
    </citation>
    <scope>NUCLEOTIDE SEQUENCE [LARGE SCALE GENOMIC DNA]</scope>
    <source>
        <strain evidence="1 2">NIES-4325</strain>
    </source>
</reference>
<comment type="caution">
    <text evidence="1">The sequence shown here is derived from an EMBL/GenBank/DDBJ whole genome shotgun (WGS) entry which is preliminary data.</text>
</comment>
<gene>
    <name evidence="1" type="ORF">MiAbW_01860</name>
</gene>
<dbReference type="EMBL" id="BJKP01000014">
    <property type="protein sequence ID" value="GEA27299.1"/>
    <property type="molecule type" value="Genomic_DNA"/>
</dbReference>
<dbReference type="AlphaFoldDB" id="A0A5J4F8L4"/>
<evidence type="ECO:0000313" key="2">
    <source>
        <dbReference type="Proteomes" id="UP000376575"/>
    </source>
</evidence>
<organism evidence="1 2">
    <name type="scientific">Microcystis aeruginosa NIES-4325</name>
    <dbReference type="NCBI Taxonomy" id="2569534"/>
    <lineage>
        <taxon>Bacteria</taxon>
        <taxon>Bacillati</taxon>
        <taxon>Cyanobacteriota</taxon>
        <taxon>Cyanophyceae</taxon>
        <taxon>Oscillatoriophycideae</taxon>
        <taxon>Chroococcales</taxon>
        <taxon>Microcystaceae</taxon>
        <taxon>Microcystis</taxon>
    </lineage>
</organism>
<proteinExistence type="predicted"/>
<dbReference type="Proteomes" id="UP000376575">
    <property type="component" value="Unassembled WGS sequence"/>
</dbReference>
<name>A0A5J4F8L4_MICAE</name>
<sequence>MTDEHDGEMSLIKSVAFDQLLKERGREEKIEAFPKDIRETLLKLEQQKRTCQ</sequence>